<dbReference type="RefSeq" id="WP_155353081.1">
    <property type="nucleotide sequence ID" value="NZ_BAAAHL010000012.1"/>
</dbReference>
<comment type="caution">
    <text evidence="2">The sequence shown here is derived from an EMBL/GenBank/DDBJ whole genome shotgun (WGS) entry which is preliminary data.</text>
</comment>
<dbReference type="EMBL" id="BLAE01000006">
    <property type="protein sequence ID" value="GES07368.1"/>
    <property type="molecule type" value="Genomic_DNA"/>
</dbReference>
<keyword evidence="3" id="KW-1185">Reference proteome</keyword>
<name>A0A5M3WM37_9ACTN</name>
<dbReference type="Proteomes" id="UP000331127">
    <property type="component" value="Unassembled WGS sequence"/>
</dbReference>
<gene>
    <name evidence="2" type="ORF">Amac_009630</name>
</gene>
<evidence type="ECO:0000313" key="3">
    <source>
        <dbReference type="Proteomes" id="UP000331127"/>
    </source>
</evidence>
<evidence type="ECO:0000256" key="1">
    <source>
        <dbReference type="SAM" id="MobiDB-lite"/>
    </source>
</evidence>
<dbReference type="AlphaFoldDB" id="A0A5M3WM37"/>
<sequence length="76" mass="8556">MVWPFQNYRPSNANRYTTRNKADAPVIWDPDPASPKKGNIRCKGCGLRDYGTVQDTQDHAGECETPAPKNPPPNWD</sequence>
<accession>A0A5M3WM37</accession>
<protein>
    <submittedName>
        <fullName evidence="2">Uncharacterized protein</fullName>
    </submittedName>
</protein>
<organism evidence="2 3">
    <name type="scientific">Acrocarpospora macrocephala</name>
    <dbReference type="NCBI Taxonomy" id="150177"/>
    <lineage>
        <taxon>Bacteria</taxon>
        <taxon>Bacillati</taxon>
        <taxon>Actinomycetota</taxon>
        <taxon>Actinomycetes</taxon>
        <taxon>Streptosporangiales</taxon>
        <taxon>Streptosporangiaceae</taxon>
        <taxon>Acrocarpospora</taxon>
    </lineage>
</organism>
<evidence type="ECO:0000313" key="2">
    <source>
        <dbReference type="EMBL" id="GES07368.1"/>
    </source>
</evidence>
<feature type="region of interest" description="Disordered" evidence="1">
    <location>
        <begin position="51"/>
        <end position="76"/>
    </location>
</feature>
<proteinExistence type="predicted"/>
<reference evidence="2 3" key="1">
    <citation type="submission" date="2019-10" db="EMBL/GenBank/DDBJ databases">
        <title>Whole genome shotgun sequence of Acrocarpospora macrocephala NBRC 16266.</title>
        <authorList>
            <person name="Ichikawa N."/>
            <person name="Kimura A."/>
            <person name="Kitahashi Y."/>
            <person name="Komaki H."/>
            <person name="Oguchi A."/>
        </authorList>
    </citation>
    <scope>NUCLEOTIDE SEQUENCE [LARGE SCALE GENOMIC DNA]</scope>
    <source>
        <strain evidence="2 3">NBRC 16266</strain>
    </source>
</reference>